<evidence type="ECO:0000313" key="2">
    <source>
        <dbReference type="EMBL" id="TMQ71604.1"/>
    </source>
</evidence>
<evidence type="ECO:0000313" key="3">
    <source>
        <dbReference type="Proteomes" id="UP000319836"/>
    </source>
</evidence>
<dbReference type="EMBL" id="VBPA01000114">
    <property type="protein sequence ID" value="TMQ71604.1"/>
    <property type="molecule type" value="Genomic_DNA"/>
</dbReference>
<dbReference type="PANTHER" id="PTHR42705:SF2">
    <property type="entry name" value="BIFUNCTIONAL NON-HOMOLOGOUS END JOINING PROTEIN LIGD"/>
    <property type="match status" value="1"/>
</dbReference>
<dbReference type="InterPro" id="IPR014145">
    <property type="entry name" value="LigD_pol_dom"/>
</dbReference>
<dbReference type="PANTHER" id="PTHR42705">
    <property type="entry name" value="BIFUNCTIONAL NON-HOMOLOGOUS END JOINING PROTEIN LIGD"/>
    <property type="match status" value="1"/>
</dbReference>
<feature type="domain" description="DNA ligase D polymerase" evidence="1">
    <location>
        <begin position="3"/>
        <end position="106"/>
    </location>
</feature>
<name>A0A538U6S6_UNCEI</name>
<dbReference type="InterPro" id="IPR052171">
    <property type="entry name" value="NHEJ_LigD"/>
</dbReference>
<protein>
    <recommendedName>
        <fullName evidence="1">DNA ligase D polymerase domain-containing protein</fullName>
    </recommendedName>
</protein>
<proteinExistence type="predicted"/>
<comment type="caution">
    <text evidence="2">The sequence shown here is derived from an EMBL/GenBank/DDBJ whole genome shotgun (WGS) entry which is preliminary data.</text>
</comment>
<sequence length="132" mass="15023">MLIPLGRQLTYEQSRMLGNLLARVIHDQHPEISTMQRMVNARRGKVYLDFLQNRHGQLLVAPFSVRPLAGAPVSTPLRWSEVTKKLDNAGFTIRNVIERMEALGEDPIRRVLDEKPDLTSALAKLAERVRDV</sequence>
<dbReference type="AlphaFoldDB" id="A0A538U6S6"/>
<dbReference type="Pfam" id="PF21686">
    <property type="entry name" value="LigD_Prim-Pol"/>
    <property type="match status" value="1"/>
</dbReference>
<reference evidence="2 3" key="1">
    <citation type="journal article" date="2019" name="Nat. Microbiol.">
        <title>Mediterranean grassland soil C-N compound turnover is dependent on rainfall and depth, and is mediated by genomically divergent microorganisms.</title>
        <authorList>
            <person name="Diamond S."/>
            <person name="Andeer P.F."/>
            <person name="Li Z."/>
            <person name="Crits-Christoph A."/>
            <person name="Burstein D."/>
            <person name="Anantharaman K."/>
            <person name="Lane K.R."/>
            <person name="Thomas B.C."/>
            <person name="Pan C."/>
            <person name="Northen T.R."/>
            <person name="Banfield J.F."/>
        </authorList>
    </citation>
    <scope>NUCLEOTIDE SEQUENCE [LARGE SCALE GENOMIC DNA]</scope>
    <source>
        <strain evidence="2">WS_10</strain>
    </source>
</reference>
<evidence type="ECO:0000259" key="1">
    <source>
        <dbReference type="Pfam" id="PF21686"/>
    </source>
</evidence>
<dbReference type="Gene3D" id="3.90.920.10">
    <property type="entry name" value="DNA primase, PRIM domain"/>
    <property type="match status" value="1"/>
</dbReference>
<gene>
    <name evidence="2" type="ORF">E6K80_05085</name>
</gene>
<accession>A0A538U6S6</accession>
<dbReference type="Proteomes" id="UP000319836">
    <property type="component" value="Unassembled WGS sequence"/>
</dbReference>
<organism evidence="2 3">
    <name type="scientific">Eiseniibacteriota bacterium</name>
    <dbReference type="NCBI Taxonomy" id="2212470"/>
    <lineage>
        <taxon>Bacteria</taxon>
        <taxon>Candidatus Eiseniibacteriota</taxon>
    </lineage>
</organism>